<dbReference type="NCBIfam" id="TIGR00976">
    <property type="entry name" value="CocE_NonD"/>
    <property type="match status" value="1"/>
</dbReference>
<dbReference type="STRING" id="1149755.A0A2J6RNC3"/>
<dbReference type="Gene3D" id="3.40.50.1820">
    <property type="entry name" value="alpha/beta hydrolase"/>
    <property type="match status" value="1"/>
</dbReference>
<dbReference type="Gene3D" id="1.10.3020.20">
    <property type="match status" value="1"/>
</dbReference>
<gene>
    <name evidence="3" type="ORF">L207DRAFT_460809</name>
</gene>
<dbReference type="Proteomes" id="UP000235786">
    <property type="component" value="Unassembled WGS sequence"/>
</dbReference>
<protein>
    <submittedName>
        <fullName evidence="3">Alpha/beta-hydrolase</fullName>
    </submittedName>
</protein>
<dbReference type="InterPro" id="IPR000383">
    <property type="entry name" value="Xaa-Pro-like_dom"/>
</dbReference>
<reference evidence="3 4" key="1">
    <citation type="submission" date="2016-04" db="EMBL/GenBank/DDBJ databases">
        <title>A degradative enzymes factory behind the ericoid mycorrhizal symbiosis.</title>
        <authorList>
            <consortium name="DOE Joint Genome Institute"/>
            <person name="Martino E."/>
            <person name="Morin E."/>
            <person name="Grelet G."/>
            <person name="Kuo A."/>
            <person name="Kohler A."/>
            <person name="Daghino S."/>
            <person name="Barry K."/>
            <person name="Choi C."/>
            <person name="Cichocki N."/>
            <person name="Clum A."/>
            <person name="Copeland A."/>
            <person name="Hainaut M."/>
            <person name="Haridas S."/>
            <person name="Labutti K."/>
            <person name="Lindquist E."/>
            <person name="Lipzen A."/>
            <person name="Khouja H.-R."/>
            <person name="Murat C."/>
            <person name="Ohm R."/>
            <person name="Olson A."/>
            <person name="Spatafora J."/>
            <person name="Veneault-Fourrey C."/>
            <person name="Henrissat B."/>
            <person name="Grigoriev I."/>
            <person name="Martin F."/>
            <person name="Perotto S."/>
        </authorList>
    </citation>
    <scope>NUCLEOTIDE SEQUENCE [LARGE SCALE GENOMIC DNA]</scope>
    <source>
        <strain evidence="3 4">F</strain>
    </source>
</reference>
<organism evidence="3 4">
    <name type="scientific">Hyaloscypha variabilis (strain UAMH 11265 / GT02V1 / F)</name>
    <name type="common">Meliniomyces variabilis</name>
    <dbReference type="NCBI Taxonomy" id="1149755"/>
    <lineage>
        <taxon>Eukaryota</taxon>
        <taxon>Fungi</taxon>
        <taxon>Dikarya</taxon>
        <taxon>Ascomycota</taxon>
        <taxon>Pezizomycotina</taxon>
        <taxon>Leotiomycetes</taxon>
        <taxon>Helotiales</taxon>
        <taxon>Hyaloscyphaceae</taxon>
        <taxon>Hyaloscypha</taxon>
        <taxon>Hyaloscypha variabilis</taxon>
    </lineage>
</organism>
<evidence type="ECO:0000313" key="3">
    <source>
        <dbReference type="EMBL" id="PMD40007.1"/>
    </source>
</evidence>
<keyword evidence="4" id="KW-1185">Reference proteome</keyword>
<dbReference type="PANTHER" id="PTHR43056:SF10">
    <property type="entry name" value="COCE_NOND FAMILY, PUTATIVE (AFU_ORTHOLOGUE AFUA_7G00600)-RELATED"/>
    <property type="match status" value="1"/>
</dbReference>
<dbReference type="InterPro" id="IPR029058">
    <property type="entry name" value="AB_hydrolase_fold"/>
</dbReference>
<dbReference type="AlphaFoldDB" id="A0A2J6RNC3"/>
<dbReference type="Pfam" id="PF02129">
    <property type="entry name" value="Peptidase_S15"/>
    <property type="match status" value="1"/>
</dbReference>
<dbReference type="SUPFAM" id="SSF49785">
    <property type="entry name" value="Galactose-binding domain-like"/>
    <property type="match status" value="1"/>
</dbReference>
<sequence>MPAPVQVAWKPIDRPSIGRNNYQKFGFREEVLPEGWNGHNSRPLACEIHATHDLGIKVRDGCTLYCDVYRPADLKPVAAILAWSPFGKKFNGLTMLKNLPWGLGIPNGTLSGLEKFEGPDPAVLVPRGFAVVNVDARGSGDSDGMVSIMGTQEAEDGYDVIEAIAKMPWCNGNVGLAGNSHLAIVQWFIAALKPPSLKAIAPWEACGDLYREQFVRGGVFDSGLFDFIIKMNIQGREGVENFQEMYRRCQKADSPYWKDKRADIAKISIPTYITASYTNFVHTMGSIRGYMQVNTKNKWLRICPWQEWYDIWNCPDSTNEMAQFFDHFLNGVENGWASTPRVRSTILRFGDEPIFNIVEEDYPIPRTEYRKAYFSPNNKLSFTPPPETEIISYDSEKYLDCASFTYTFEKKTRLAGLPKAVLYVSTLASKDMDIYVLLRKLDSKGNALMNLNIPWSSIADQGASRDRIDELPKRNVNNLMFHVGSLGILRASRRAVDERRSIHENYPFHPHDRDEYLEPGEIVKMEVGIWAMGVEYEAGESIRVEVHGTSPLLRGEFEPDNPFLDMASKGIHRVHIGGKYPSHIVLPFV</sequence>
<dbReference type="EMBL" id="KZ613946">
    <property type="protein sequence ID" value="PMD40007.1"/>
    <property type="molecule type" value="Genomic_DNA"/>
</dbReference>
<feature type="domain" description="Xaa-Pro dipeptidyl-peptidase C-terminal" evidence="2">
    <location>
        <begin position="322"/>
        <end position="585"/>
    </location>
</feature>
<dbReference type="InterPro" id="IPR008979">
    <property type="entry name" value="Galactose-bd-like_sf"/>
</dbReference>
<dbReference type="GO" id="GO:0008239">
    <property type="term" value="F:dipeptidyl-peptidase activity"/>
    <property type="evidence" value="ECO:0007669"/>
    <property type="project" value="InterPro"/>
</dbReference>
<dbReference type="Gene3D" id="2.60.120.260">
    <property type="entry name" value="Galactose-binding domain-like"/>
    <property type="match status" value="1"/>
</dbReference>
<dbReference type="Pfam" id="PF08530">
    <property type="entry name" value="PepX_C"/>
    <property type="match status" value="1"/>
</dbReference>
<dbReference type="OrthoDB" id="2578740at2759"/>
<dbReference type="InterPro" id="IPR005674">
    <property type="entry name" value="CocE/Ser_esterase"/>
</dbReference>
<name>A0A2J6RNC3_HYAVF</name>
<accession>A0A2J6RNC3</accession>
<evidence type="ECO:0000256" key="1">
    <source>
        <dbReference type="ARBA" id="ARBA00022801"/>
    </source>
</evidence>
<dbReference type="InterPro" id="IPR050585">
    <property type="entry name" value="Xaa-Pro_dipeptidyl-ppase/CocE"/>
</dbReference>
<dbReference type="PANTHER" id="PTHR43056">
    <property type="entry name" value="PEPTIDASE S9 PROLYL OLIGOPEPTIDASE"/>
    <property type="match status" value="1"/>
</dbReference>
<keyword evidence="1 3" id="KW-0378">Hydrolase</keyword>
<evidence type="ECO:0000259" key="2">
    <source>
        <dbReference type="SMART" id="SM00939"/>
    </source>
</evidence>
<dbReference type="InterPro" id="IPR013736">
    <property type="entry name" value="Xaa-Pro_dipept_C"/>
</dbReference>
<dbReference type="SMART" id="SM00939">
    <property type="entry name" value="PepX_C"/>
    <property type="match status" value="1"/>
</dbReference>
<evidence type="ECO:0000313" key="4">
    <source>
        <dbReference type="Proteomes" id="UP000235786"/>
    </source>
</evidence>
<dbReference type="SUPFAM" id="SSF53474">
    <property type="entry name" value="alpha/beta-Hydrolases"/>
    <property type="match status" value="1"/>
</dbReference>
<proteinExistence type="predicted"/>